<accession>A0A0R2KTA5</accession>
<proteinExistence type="predicted"/>
<comment type="caution">
    <text evidence="2">The sequence shown here is derived from an EMBL/GenBank/DDBJ whole genome shotgun (WGS) entry which is preliminary data.</text>
</comment>
<evidence type="ECO:0000313" key="3">
    <source>
        <dbReference type="Proteomes" id="UP000051529"/>
    </source>
</evidence>
<name>A0A0R2KTA5_LACAM</name>
<dbReference type="AlphaFoldDB" id="A0A0R2KTA5"/>
<dbReference type="PATRIC" id="fig|695563.3.peg.1669"/>
<organism evidence="2 3">
    <name type="scientific">Lactobacillus amylovorus subsp. animalium DSM 16698</name>
    <dbReference type="NCBI Taxonomy" id="695563"/>
    <lineage>
        <taxon>Bacteria</taxon>
        <taxon>Bacillati</taxon>
        <taxon>Bacillota</taxon>
        <taxon>Bacilli</taxon>
        <taxon>Lactobacillales</taxon>
        <taxon>Lactobacillaceae</taxon>
        <taxon>Lactobacillus</taxon>
        <taxon>Lactobacillus amylovorus subsp. animalium</taxon>
    </lineage>
</organism>
<keyword evidence="1" id="KW-1133">Transmembrane helix</keyword>
<dbReference type="GeneID" id="66524765"/>
<dbReference type="EMBL" id="JQBQ01000006">
    <property type="protein sequence ID" value="KRN92624.1"/>
    <property type="molecule type" value="Genomic_DNA"/>
</dbReference>
<feature type="transmembrane region" description="Helical" evidence="1">
    <location>
        <begin position="12"/>
        <end position="31"/>
    </location>
</feature>
<evidence type="ECO:0000313" key="2">
    <source>
        <dbReference type="EMBL" id="KRN92624.1"/>
    </source>
</evidence>
<reference evidence="2 3" key="1">
    <citation type="journal article" date="2015" name="Genome Announc.">
        <title>Expanding the biotechnology potential of lactobacilli through comparative genomics of 213 strains and associated genera.</title>
        <authorList>
            <person name="Sun Z."/>
            <person name="Harris H.M."/>
            <person name="McCann A."/>
            <person name="Guo C."/>
            <person name="Argimon S."/>
            <person name="Zhang W."/>
            <person name="Yang X."/>
            <person name="Jeffery I.B."/>
            <person name="Cooney J.C."/>
            <person name="Kagawa T.F."/>
            <person name="Liu W."/>
            <person name="Song Y."/>
            <person name="Salvetti E."/>
            <person name="Wrobel A."/>
            <person name="Rasinkangas P."/>
            <person name="Parkhill J."/>
            <person name="Rea M.C."/>
            <person name="O'Sullivan O."/>
            <person name="Ritari J."/>
            <person name="Douillard F.P."/>
            <person name="Paul Ross R."/>
            <person name="Yang R."/>
            <person name="Briner A.E."/>
            <person name="Felis G.E."/>
            <person name="de Vos W.M."/>
            <person name="Barrangou R."/>
            <person name="Klaenhammer T.R."/>
            <person name="Caufield P.W."/>
            <person name="Cui Y."/>
            <person name="Zhang H."/>
            <person name="O'Toole P.W."/>
        </authorList>
    </citation>
    <scope>NUCLEOTIDE SEQUENCE [LARGE SCALE GENOMIC DNA]</scope>
    <source>
        <strain evidence="2 3">DSM 16698</strain>
    </source>
</reference>
<protein>
    <submittedName>
        <fullName evidence="2">Uncharacterized protein</fullName>
    </submittedName>
</protein>
<sequence>MSREKKINLLKFLGIIVSGINVVISLMIMLNKYQIRRDQKKLADEGHAPLGED</sequence>
<dbReference type="Proteomes" id="UP000051529">
    <property type="component" value="Unassembled WGS sequence"/>
</dbReference>
<keyword evidence="1" id="KW-0812">Transmembrane</keyword>
<gene>
    <name evidence="2" type="ORF">IV44_GL001600</name>
</gene>
<evidence type="ECO:0000256" key="1">
    <source>
        <dbReference type="SAM" id="Phobius"/>
    </source>
</evidence>
<keyword evidence="1" id="KW-0472">Membrane</keyword>
<dbReference type="RefSeq" id="WP_013438106.1">
    <property type="nucleotide sequence ID" value="NZ_JQBQ01000006.1"/>
</dbReference>